<evidence type="ECO:0000313" key="1">
    <source>
        <dbReference type="EMBL" id="NII05382.1"/>
    </source>
</evidence>
<keyword evidence="2" id="KW-1185">Reference proteome</keyword>
<organism evidence="1 2">
    <name type="scientific">Luteibacter anthropi</name>
    <dbReference type="NCBI Taxonomy" id="564369"/>
    <lineage>
        <taxon>Bacteria</taxon>
        <taxon>Pseudomonadati</taxon>
        <taxon>Pseudomonadota</taxon>
        <taxon>Gammaproteobacteria</taxon>
        <taxon>Lysobacterales</taxon>
        <taxon>Rhodanobacteraceae</taxon>
        <taxon>Luteibacter</taxon>
    </lineage>
</organism>
<dbReference type="SUPFAM" id="SSF50630">
    <property type="entry name" value="Acid proteases"/>
    <property type="match status" value="2"/>
</dbReference>
<dbReference type="RefSeq" id="WP_166946497.1">
    <property type="nucleotide sequence ID" value="NZ_JAARLZ010000002.1"/>
</dbReference>
<dbReference type="Proteomes" id="UP000490980">
    <property type="component" value="Unassembled WGS sequence"/>
</dbReference>
<proteinExistence type="predicted"/>
<protein>
    <recommendedName>
        <fullName evidence="3">Peptidase A2 domain-containing protein</fullName>
    </recommendedName>
</protein>
<name>A0A7X5U7S9_9GAMM</name>
<dbReference type="InterPro" id="IPR034122">
    <property type="entry name" value="Retropepsin-like_bacterial"/>
</dbReference>
<accession>A0A7X5U7S9</accession>
<comment type="caution">
    <text evidence="1">The sequence shown here is derived from an EMBL/GenBank/DDBJ whole genome shotgun (WGS) entry which is preliminary data.</text>
</comment>
<evidence type="ECO:0008006" key="3">
    <source>
        <dbReference type="Google" id="ProtNLM"/>
    </source>
</evidence>
<dbReference type="AlphaFoldDB" id="A0A7X5U7S9"/>
<dbReference type="EMBL" id="JAARLZ010000002">
    <property type="protein sequence ID" value="NII05382.1"/>
    <property type="molecule type" value="Genomic_DNA"/>
</dbReference>
<dbReference type="CDD" id="cd05483">
    <property type="entry name" value="retropepsin_like_bacteria"/>
    <property type="match status" value="1"/>
</dbReference>
<dbReference type="Pfam" id="PF13650">
    <property type="entry name" value="Asp_protease_2"/>
    <property type="match status" value="1"/>
</dbReference>
<evidence type="ECO:0000313" key="2">
    <source>
        <dbReference type="Proteomes" id="UP000490980"/>
    </source>
</evidence>
<dbReference type="InterPro" id="IPR021109">
    <property type="entry name" value="Peptidase_aspartic_dom_sf"/>
</dbReference>
<reference evidence="1 2" key="1">
    <citation type="submission" date="2020-03" db="EMBL/GenBank/DDBJ databases">
        <authorList>
            <person name="Lai Q."/>
        </authorList>
    </citation>
    <scope>NUCLEOTIDE SEQUENCE [LARGE SCALE GENOMIC DNA]</scope>
    <source>
        <strain evidence="1 2">CCUG 25036</strain>
    </source>
</reference>
<gene>
    <name evidence="1" type="ORF">HBF25_03140</name>
</gene>
<sequence>MRYGDLVKVNAIRQNSQGGEHYVADVIYSRMVYDLDASDQKSQECIRQAELQNGPTVAFICRALAAGNDLLRGNISGWASKLAQLKSSSGEFIAGTSLPVSDVLDDVEDYARWSHISGTSTLSLPHGSYRLPFKHVFMPNRTSEVAGVFVDAKVNGRPISLFFDTGAASTYLYEPDARAAKVLLQSGWTPVTGTTGADSASSLGIANQIQLGDITLRHWPIVALKGARLGAIGLDVMSRLGPMLITHDGVQLLSADASAIPCEQPIVLASPLTGFGGGLRFPVTIDGQPEFAALDTGASNYLMKVGAAEGEMESSKKKDIQTANGVTTVTYAEKRVSLIAGPIRSAVTAQIFAGHKLDFMYSLGSDFLKDANVFIDFSSHRACILPKEGGAADASTNHRDVSQSK</sequence>
<dbReference type="Gene3D" id="2.40.70.10">
    <property type="entry name" value="Acid Proteases"/>
    <property type="match status" value="2"/>
</dbReference>